<dbReference type="AlphaFoldDB" id="A0A0J7XND4"/>
<dbReference type="EC" id="3.5.2.6" evidence="3 6"/>
<proteinExistence type="inferred from homology"/>
<dbReference type="Gene3D" id="3.40.710.10">
    <property type="entry name" value="DD-peptidase/beta-lactamase superfamily"/>
    <property type="match status" value="1"/>
</dbReference>
<evidence type="ECO:0000259" key="8">
    <source>
        <dbReference type="Pfam" id="PF13354"/>
    </source>
</evidence>
<dbReference type="PRINTS" id="PR00118">
    <property type="entry name" value="BLACTAMASEA"/>
</dbReference>
<evidence type="ECO:0000256" key="6">
    <source>
        <dbReference type="RuleBase" id="RU361140"/>
    </source>
</evidence>
<evidence type="ECO:0000313" key="9">
    <source>
        <dbReference type="EMBL" id="KMS52598.1"/>
    </source>
</evidence>
<dbReference type="PANTHER" id="PTHR35333">
    <property type="entry name" value="BETA-LACTAMASE"/>
    <property type="match status" value="1"/>
</dbReference>
<evidence type="ECO:0000256" key="2">
    <source>
        <dbReference type="ARBA" id="ARBA00009009"/>
    </source>
</evidence>
<comment type="similarity">
    <text evidence="2 6">Belongs to the class-A beta-lactamase family.</text>
</comment>
<dbReference type="GO" id="GO:0046677">
    <property type="term" value="P:response to antibiotic"/>
    <property type="evidence" value="ECO:0007669"/>
    <property type="project" value="UniProtKB-UniRule"/>
</dbReference>
<feature type="chain" id="PRO_5005291582" description="Beta-lactamase" evidence="7">
    <location>
        <begin position="39"/>
        <end position="358"/>
    </location>
</feature>
<evidence type="ECO:0000313" key="10">
    <source>
        <dbReference type="Proteomes" id="UP000052268"/>
    </source>
</evidence>
<dbReference type="Proteomes" id="UP000052268">
    <property type="component" value="Unassembled WGS sequence"/>
</dbReference>
<protein>
    <recommendedName>
        <fullName evidence="3 6">Beta-lactamase</fullName>
        <ecNumber evidence="3 6">3.5.2.6</ecNumber>
    </recommendedName>
</protein>
<dbReference type="PATRIC" id="fig|1114963.3.peg.3629"/>
<dbReference type="SUPFAM" id="SSF56601">
    <property type="entry name" value="beta-lactamase/transpeptidase-like"/>
    <property type="match status" value="1"/>
</dbReference>
<dbReference type="OrthoDB" id="9784149at2"/>
<comment type="caution">
    <text evidence="9">The sequence shown here is derived from an EMBL/GenBank/DDBJ whole genome shotgun (WGS) entry which is preliminary data.</text>
</comment>
<evidence type="ECO:0000256" key="5">
    <source>
        <dbReference type="ARBA" id="ARBA00023251"/>
    </source>
</evidence>
<reference evidence="9 10" key="1">
    <citation type="journal article" date="2015" name="G3 (Bethesda)">
        <title>Insights into Ongoing Evolution of the Hexachlorocyclohexane Catabolic Pathway from Comparative Genomics of Ten Sphingomonadaceae Strains.</title>
        <authorList>
            <person name="Pearce S.L."/>
            <person name="Oakeshott J.G."/>
            <person name="Pandey G."/>
        </authorList>
    </citation>
    <scope>NUCLEOTIDE SEQUENCE [LARGE SCALE GENOMIC DNA]</scope>
    <source>
        <strain evidence="9 10">LL02</strain>
    </source>
</reference>
<dbReference type="PROSITE" id="PS00146">
    <property type="entry name" value="BETA_LACTAMASE_A"/>
    <property type="match status" value="1"/>
</dbReference>
<evidence type="ECO:0000256" key="4">
    <source>
        <dbReference type="ARBA" id="ARBA00022801"/>
    </source>
</evidence>
<dbReference type="InterPro" id="IPR045155">
    <property type="entry name" value="Beta-lactam_cat"/>
</dbReference>
<dbReference type="GO" id="GO:0008800">
    <property type="term" value="F:beta-lactamase activity"/>
    <property type="evidence" value="ECO:0007669"/>
    <property type="project" value="UniProtKB-UniRule"/>
</dbReference>
<keyword evidence="4 6" id="KW-0378">Hydrolase</keyword>
<dbReference type="InterPro" id="IPR023650">
    <property type="entry name" value="Beta-lactam_class-A_AS"/>
</dbReference>
<keyword evidence="5 6" id="KW-0046">Antibiotic resistance</keyword>
<feature type="domain" description="Beta-lactamase class A catalytic" evidence="8">
    <location>
        <begin position="95"/>
        <end position="320"/>
    </location>
</feature>
<keyword evidence="7" id="KW-0732">Signal</keyword>
<evidence type="ECO:0000256" key="7">
    <source>
        <dbReference type="SAM" id="SignalP"/>
    </source>
</evidence>
<organism evidence="9 10">
    <name type="scientific">Novosphingobium barchaimii LL02</name>
    <dbReference type="NCBI Taxonomy" id="1114963"/>
    <lineage>
        <taxon>Bacteria</taxon>
        <taxon>Pseudomonadati</taxon>
        <taxon>Pseudomonadota</taxon>
        <taxon>Alphaproteobacteria</taxon>
        <taxon>Sphingomonadales</taxon>
        <taxon>Sphingomonadaceae</taxon>
        <taxon>Novosphingobium</taxon>
    </lineage>
</organism>
<dbReference type="GO" id="GO:0030655">
    <property type="term" value="P:beta-lactam antibiotic catabolic process"/>
    <property type="evidence" value="ECO:0007669"/>
    <property type="project" value="InterPro"/>
</dbReference>
<comment type="catalytic activity">
    <reaction evidence="1 6">
        <text>a beta-lactam + H2O = a substituted beta-amino acid</text>
        <dbReference type="Rhea" id="RHEA:20401"/>
        <dbReference type="ChEBI" id="CHEBI:15377"/>
        <dbReference type="ChEBI" id="CHEBI:35627"/>
        <dbReference type="ChEBI" id="CHEBI:140347"/>
        <dbReference type="EC" id="3.5.2.6"/>
    </reaction>
</comment>
<dbReference type="InterPro" id="IPR012338">
    <property type="entry name" value="Beta-lactam/transpept-like"/>
</dbReference>
<dbReference type="PANTHER" id="PTHR35333:SF3">
    <property type="entry name" value="BETA-LACTAMASE-TYPE TRANSPEPTIDASE FOLD CONTAINING PROTEIN"/>
    <property type="match status" value="1"/>
</dbReference>
<gene>
    <name evidence="9" type="ORF">V474_23880</name>
</gene>
<name>A0A0J7XND4_9SPHN</name>
<keyword evidence="10" id="KW-1185">Reference proteome</keyword>
<dbReference type="EMBL" id="JACU01000008">
    <property type="protein sequence ID" value="KMS52598.1"/>
    <property type="molecule type" value="Genomic_DNA"/>
</dbReference>
<accession>A0A0J7XND4</accession>
<evidence type="ECO:0000256" key="3">
    <source>
        <dbReference type="ARBA" id="ARBA00012865"/>
    </source>
</evidence>
<evidence type="ECO:0000256" key="1">
    <source>
        <dbReference type="ARBA" id="ARBA00001526"/>
    </source>
</evidence>
<feature type="signal peptide" evidence="7">
    <location>
        <begin position="1"/>
        <end position="38"/>
    </location>
</feature>
<dbReference type="Pfam" id="PF13354">
    <property type="entry name" value="Beta-lactamase2"/>
    <property type="match status" value="1"/>
</dbReference>
<sequence length="358" mass="37895">MTGAGQLFARCRAGIWRSFATAAMSAAAALLPFGAAYAEQLQPIAPAARATDQVVEVQSSFDDMFGTQQRGPRTYSSPFGQQLAAVANASQGRIGVAAMDLTSGRMVDVLGNQRFPMASTSKIAIAATFLEGVDKGKWTLTSEFPLMVPVGSAPFSSAVAPVRAGEYMSASRLLELMITRSNNYATDALLKVVGGPKAVNAWVERAGIDDWHIDRDIATLVRDDGAIDPARVVDTRDSATPYAMVQLLSGIYQGKWLSPSSRSALLGAMSRCVTGKRRIPAGIPEGAQVSHKTGSLNNTSSDVGIVQTPDGRVFAIAIYVTGQGGRPGRESRIASIARTVYNGYLTEAPAMRRTASSR</sequence>
<dbReference type="InterPro" id="IPR000871">
    <property type="entry name" value="Beta-lactam_class-A"/>
</dbReference>